<dbReference type="PROSITE" id="PS50865">
    <property type="entry name" value="ZF_MYND_2"/>
    <property type="match status" value="1"/>
</dbReference>
<feature type="compositionally biased region" description="Polar residues" evidence="5">
    <location>
        <begin position="200"/>
        <end position="210"/>
    </location>
</feature>
<feature type="compositionally biased region" description="Polar residues" evidence="5">
    <location>
        <begin position="172"/>
        <end position="181"/>
    </location>
</feature>
<dbReference type="Pfam" id="PF01753">
    <property type="entry name" value="zf-MYND"/>
    <property type="match status" value="1"/>
</dbReference>
<feature type="region of interest" description="Disordered" evidence="5">
    <location>
        <begin position="36"/>
        <end position="67"/>
    </location>
</feature>
<dbReference type="PANTHER" id="PTHR46831:SF1">
    <property type="entry name" value="ZINC FINGER MYND DOMAIN-CONTAINING PROTEIN 19"/>
    <property type="match status" value="1"/>
</dbReference>
<dbReference type="AlphaFoldDB" id="W7TLT8"/>
<dbReference type="InterPro" id="IPR002893">
    <property type="entry name" value="Znf_MYND"/>
</dbReference>
<dbReference type="Gene3D" id="6.10.140.2220">
    <property type="match status" value="1"/>
</dbReference>
<feature type="compositionally biased region" description="Low complexity" evidence="5">
    <location>
        <begin position="36"/>
        <end position="61"/>
    </location>
</feature>
<dbReference type="Proteomes" id="UP000019335">
    <property type="component" value="Chromosome 7"/>
</dbReference>
<gene>
    <name evidence="7" type="ORF">Naga_100079g14</name>
</gene>
<feature type="region of interest" description="Disordered" evidence="5">
    <location>
        <begin position="1"/>
        <end position="24"/>
    </location>
</feature>
<accession>W7TLT8</accession>
<keyword evidence="3" id="KW-0862">Zinc</keyword>
<keyword evidence="2 4" id="KW-0863">Zinc-finger</keyword>
<evidence type="ECO:0000256" key="1">
    <source>
        <dbReference type="ARBA" id="ARBA00022723"/>
    </source>
</evidence>
<feature type="domain" description="MYND-type" evidence="6">
    <location>
        <begin position="107"/>
        <end position="147"/>
    </location>
</feature>
<dbReference type="SUPFAM" id="SSF144232">
    <property type="entry name" value="HIT/MYND zinc finger-like"/>
    <property type="match status" value="1"/>
</dbReference>
<dbReference type="EMBL" id="AZIL01000527">
    <property type="protein sequence ID" value="EWM27007.1"/>
    <property type="molecule type" value="Genomic_DNA"/>
</dbReference>
<proteinExistence type="predicted"/>
<feature type="region of interest" description="Disordered" evidence="5">
    <location>
        <begin position="159"/>
        <end position="238"/>
    </location>
</feature>
<protein>
    <submittedName>
        <fullName evidence="7">Zinc finger mynd domain-containing protein 19</fullName>
    </submittedName>
</protein>
<evidence type="ECO:0000256" key="3">
    <source>
        <dbReference type="ARBA" id="ARBA00022833"/>
    </source>
</evidence>
<dbReference type="OrthoDB" id="3056838at2759"/>
<evidence type="ECO:0000259" key="6">
    <source>
        <dbReference type="PROSITE" id="PS50865"/>
    </source>
</evidence>
<comment type="caution">
    <text evidence="7">The sequence shown here is derived from an EMBL/GenBank/DDBJ whole genome shotgun (WGS) entry which is preliminary data.</text>
</comment>
<dbReference type="GO" id="GO:0005737">
    <property type="term" value="C:cytoplasm"/>
    <property type="evidence" value="ECO:0007669"/>
    <property type="project" value="TreeGrafter"/>
</dbReference>
<dbReference type="GO" id="GO:0016020">
    <property type="term" value="C:membrane"/>
    <property type="evidence" value="ECO:0007669"/>
    <property type="project" value="TreeGrafter"/>
</dbReference>
<reference evidence="7 8" key="1">
    <citation type="journal article" date="2014" name="Mol. Plant">
        <title>Chromosome Scale Genome Assembly and Transcriptome Profiling of Nannochloropsis gaditana in Nitrogen Depletion.</title>
        <authorList>
            <person name="Corteggiani Carpinelli E."/>
            <person name="Telatin A."/>
            <person name="Vitulo N."/>
            <person name="Forcato C."/>
            <person name="D'Angelo M."/>
            <person name="Schiavon R."/>
            <person name="Vezzi A."/>
            <person name="Giacometti G.M."/>
            <person name="Morosinotto T."/>
            <person name="Valle G."/>
        </authorList>
    </citation>
    <scope>NUCLEOTIDE SEQUENCE [LARGE SCALE GENOMIC DNA]</scope>
    <source>
        <strain evidence="7 8">B-31</strain>
    </source>
</reference>
<evidence type="ECO:0000313" key="8">
    <source>
        <dbReference type="Proteomes" id="UP000019335"/>
    </source>
</evidence>
<evidence type="ECO:0000256" key="4">
    <source>
        <dbReference type="PROSITE-ProRule" id="PRU00134"/>
    </source>
</evidence>
<keyword evidence="8" id="KW-1185">Reference proteome</keyword>
<name>W7TLT8_9STRA</name>
<evidence type="ECO:0000313" key="7">
    <source>
        <dbReference type="EMBL" id="EWM27007.1"/>
    </source>
</evidence>
<dbReference type="PANTHER" id="PTHR46831">
    <property type="entry name" value="ZINC FINGER MYND DOMAIN-CONTAINING PROTEIN 19"/>
    <property type="match status" value="1"/>
</dbReference>
<keyword evidence="1" id="KW-0479">Metal-binding</keyword>
<sequence length="392" mass="42287">MATSPQSADTKGMPSCSSSSLEAELARGLQLTAELTSYSKGKTNSTSSSGGNESPSSTNSSPVDSRQAAFPNKAGISILFDADLQYAPPSETDEEGSTLQKCHLPACTQIEDRASIRLSLCAQCKVARYCGRAHQVLDWKQGHKHECAQWKTLMAMKASSREADEPLPTAGGNKTNASKAQIPTEVEAPSLQTAEFPDVESTNESGSLKSTRTDEKHGSTLTASSAASEAAVSPRPVLSPSFSTLDKKDVASKLLCKLRLHLGPYTLAHYDRQGRGFGFLQSTATAGELLLSRPINRLGHPVQRHVLLHYLTWGEFVSVVLEDDFEYTVARTPLQAALAAYDPEVEYVAVVKLRCGFLGVFRVPLVPHAAACRRLAEDYAWAERASVTLELD</sequence>
<dbReference type="GO" id="GO:0008270">
    <property type="term" value="F:zinc ion binding"/>
    <property type="evidence" value="ECO:0007669"/>
    <property type="project" value="UniProtKB-KW"/>
</dbReference>
<evidence type="ECO:0000256" key="5">
    <source>
        <dbReference type="SAM" id="MobiDB-lite"/>
    </source>
</evidence>
<dbReference type="InterPro" id="IPR032978">
    <property type="entry name" value="ZMYND19"/>
</dbReference>
<evidence type="ECO:0000256" key="2">
    <source>
        <dbReference type="ARBA" id="ARBA00022771"/>
    </source>
</evidence>
<feature type="compositionally biased region" description="Low complexity" evidence="5">
    <location>
        <begin position="219"/>
        <end position="233"/>
    </location>
</feature>
<organism evidence="7 8">
    <name type="scientific">Nannochloropsis gaditana</name>
    <dbReference type="NCBI Taxonomy" id="72520"/>
    <lineage>
        <taxon>Eukaryota</taxon>
        <taxon>Sar</taxon>
        <taxon>Stramenopiles</taxon>
        <taxon>Ochrophyta</taxon>
        <taxon>Eustigmatophyceae</taxon>
        <taxon>Eustigmatales</taxon>
        <taxon>Monodopsidaceae</taxon>
        <taxon>Nannochloropsis</taxon>
    </lineage>
</organism>